<dbReference type="RefSeq" id="WP_069116395.1">
    <property type="nucleotide sequence ID" value="NZ_CP017015.1"/>
</dbReference>
<accession>A0A1B3SKI5</accession>
<dbReference type="InterPro" id="IPR002575">
    <property type="entry name" value="Aminoglycoside_PTrfase"/>
</dbReference>
<dbReference type="Proteomes" id="UP000094378">
    <property type="component" value="Chromosome"/>
</dbReference>
<dbReference type="EMBL" id="CP017015">
    <property type="protein sequence ID" value="AOG60448.1"/>
    <property type="molecule type" value="Genomic_DNA"/>
</dbReference>
<sequence>MNILKNIKNEFEELSGGLSGKKVYKKGNKIYKQVVKEQISFDIIRKIQPKYCPVFYGKQGDFNVLQYIRGSVDTNYDFFGYKTRKKMLNILFKMYQKAKIIYGKTIIHGDISPFNVVFSYKFKQIKGFIDWDHCRFDEIYYDIMYIFIMWGNILSNKKPESYKIKVLNKVYKYVLKKEPQFNPSKLNEYVLDFLDYSKKNLKTNIYKSSTEIKKWHEDCTKWWIKNFKKITT</sequence>
<protein>
    <recommendedName>
        <fullName evidence="1">Aminoglycoside phosphotransferase domain-containing protein</fullName>
    </recommendedName>
</protein>
<evidence type="ECO:0000259" key="1">
    <source>
        <dbReference type="Pfam" id="PF01636"/>
    </source>
</evidence>
<keyword evidence="3" id="KW-1185">Reference proteome</keyword>
<gene>
    <name evidence="2" type="ORF">SHELI_v1c04970</name>
</gene>
<feature type="domain" description="Aminoglycoside phosphotransferase" evidence="1">
    <location>
        <begin position="104"/>
        <end position="153"/>
    </location>
</feature>
<dbReference type="STRING" id="216938.SHELI_v1c04970"/>
<dbReference type="Pfam" id="PF01636">
    <property type="entry name" value="APH"/>
    <property type="match status" value="1"/>
</dbReference>
<dbReference type="AlphaFoldDB" id="A0A1B3SKI5"/>
<evidence type="ECO:0000313" key="3">
    <source>
        <dbReference type="Proteomes" id="UP000094378"/>
    </source>
</evidence>
<evidence type="ECO:0000313" key="2">
    <source>
        <dbReference type="EMBL" id="AOG60448.1"/>
    </source>
</evidence>
<name>A0A1B3SKI5_9MOLU</name>
<proteinExistence type="predicted"/>
<dbReference type="Gene3D" id="3.90.1200.10">
    <property type="match status" value="1"/>
</dbReference>
<dbReference type="SUPFAM" id="SSF56112">
    <property type="entry name" value="Protein kinase-like (PK-like)"/>
    <property type="match status" value="1"/>
</dbReference>
<organism evidence="2 3">
    <name type="scientific">Spiroplasma helicoides</name>
    <dbReference type="NCBI Taxonomy" id="216938"/>
    <lineage>
        <taxon>Bacteria</taxon>
        <taxon>Bacillati</taxon>
        <taxon>Mycoplasmatota</taxon>
        <taxon>Mollicutes</taxon>
        <taxon>Entomoplasmatales</taxon>
        <taxon>Spiroplasmataceae</taxon>
        <taxon>Spiroplasma</taxon>
    </lineage>
</organism>
<reference evidence="2 3" key="1">
    <citation type="submission" date="2016-08" db="EMBL/GenBank/DDBJ databases">
        <title>Complete genome sequence of Spiroplasma helicoides TABS-2 (DSM 22551).</title>
        <authorList>
            <person name="Shen W.-Y."/>
            <person name="Lo W.-S."/>
            <person name="Lai Y.-C."/>
            <person name="Kuo C.-H."/>
        </authorList>
    </citation>
    <scope>NUCLEOTIDE SEQUENCE [LARGE SCALE GENOMIC DNA]</scope>
    <source>
        <strain evidence="2 3">TABS-2</strain>
    </source>
</reference>
<dbReference type="InterPro" id="IPR011009">
    <property type="entry name" value="Kinase-like_dom_sf"/>
</dbReference>
<dbReference type="KEGG" id="shj:SHELI_v1c04970"/>